<protein>
    <submittedName>
        <fullName evidence="3">Uncharacterized protein</fullName>
    </submittedName>
</protein>
<keyword evidence="2" id="KW-0812">Transmembrane</keyword>
<feature type="region of interest" description="Disordered" evidence="1">
    <location>
        <begin position="221"/>
        <end position="275"/>
    </location>
</feature>
<keyword evidence="2" id="KW-0472">Membrane</keyword>
<name>E6IYN2_STRAP</name>
<accession>E6IYN2</accession>
<organism evidence="3 4">
    <name type="scientific">Streptococcus anginosus F0211</name>
    <dbReference type="NCBI Taxonomy" id="706437"/>
    <lineage>
        <taxon>Bacteria</taxon>
        <taxon>Bacillati</taxon>
        <taxon>Bacillota</taxon>
        <taxon>Bacilli</taxon>
        <taxon>Lactobacillales</taxon>
        <taxon>Streptococcaceae</taxon>
        <taxon>Streptococcus</taxon>
        <taxon>Streptococcus anginosus group</taxon>
    </lineage>
</organism>
<dbReference type="Proteomes" id="UP000002973">
    <property type="component" value="Unassembled WGS sequence"/>
</dbReference>
<feature type="region of interest" description="Disordered" evidence="1">
    <location>
        <begin position="92"/>
        <end position="167"/>
    </location>
</feature>
<keyword evidence="2" id="KW-1133">Transmembrane helix</keyword>
<proteinExistence type="predicted"/>
<sequence length="275" mass="30791">MIFSKTNLCEGNMKKWKNNSRLNIVLAIMSVVLIILLSPITMPLMFLGGVFGIWYFAKRNPSVFKRNIAIAVAIIGILGSYTVSKFNIESSESQQSQTQVVPSTSRTSSSNSSKASSSSSNSDSSREKEEKLEKEKKEKKAEEERKQKEAAERKAKEEQAQKEAQIQRITQQGEQAVKQLEDNQVAENIAPAQAAVEQITDPNKKGALQHRINLVQNAIQQRAEQARQEAERQAASQQQEAIAASGYFRDKRGRWHRPNGQYASKKEIAEAGLPW</sequence>
<evidence type="ECO:0000313" key="4">
    <source>
        <dbReference type="Proteomes" id="UP000002973"/>
    </source>
</evidence>
<evidence type="ECO:0000256" key="2">
    <source>
        <dbReference type="SAM" id="Phobius"/>
    </source>
</evidence>
<feature type="compositionally biased region" description="Low complexity" evidence="1">
    <location>
        <begin position="233"/>
        <end position="245"/>
    </location>
</feature>
<evidence type="ECO:0000256" key="1">
    <source>
        <dbReference type="SAM" id="MobiDB-lite"/>
    </source>
</evidence>
<gene>
    <name evidence="3" type="ORF">HMPREF0813_00094</name>
</gene>
<feature type="compositionally biased region" description="Basic and acidic residues" evidence="1">
    <location>
        <begin position="124"/>
        <end position="161"/>
    </location>
</feature>
<evidence type="ECO:0000313" key="3">
    <source>
        <dbReference type="EMBL" id="EFU23373.1"/>
    </source>
</evidence>
<dbReference type="EMBL" id="AECT01000001">
    <property type="protein sequence ID" value="EFU23373.1"/>
    <property type="molecule type" value="Genomic_DNA"/>
</dbReference>
<dbReference type="AlphaFoldDB" id="E6IYN2"/>
<reference evidence="3 4" key="1">
    <citation type="submission" date="2010-11" db="EMBL/GenBank/DDBJ databases">
        <authorList>
            <person name="Weinstock G."/>
            <person name="Sodergren E."/>
            <person name="Clifton S."/>
            <person name="Fulton L."/>
            <person name="Fulton B."/>
            <person name="Courtney L."/>
            <person name="Fronick C."/>
            <person name="Harrison M."/>
            <person name="Strong C."/>
            <person name="Farmer C."/>
            <person name="Delahaunty K."/>
            <person name="Markovic C."/>
            <person name="Hall O."/>
            <person name="Minx P."/>
            <person name="Tomlinson C."/>
            <person name="Mitreva M."/>
            <person name="Hou S."/>
            <person name="Chen J."/>
            <person name="Wollam A."/>
            <person name="Pepin K.H."/>
            <person name="Johnson M."/>
            <person name="Bhonagiri V."/>
            <person name="Zhang X."/>
            <person name="Suruliraj S."/>
            <person name="Warren W."/>
            <person name="Chinwalla A."/>
            <person name="Mardis E.R."/>
            <person name="Wilson R.K."/>
        </authorList>
    </citation>
    <scope>NUCLEOTIDE SEQUENCE [LARGE SCALE GENOMIC DNA]</scope>
    <source>
        <strain evidence="3 4">F0211</strain>
    </source>
</reference>
<feature type="compositionally biased region" description="Low complexity" evidence="1">
    <location>
        <begin position="92"/>
        <end position="123"/>
    </location>
</feature>
<feature type="transmembrane region" description="Helical" evidence="2">
    <location>
        <begin position="24"/>
        <end position="56"/>
    </location>
</feature>
<comment type="caution">
    <text evidence="3">The sequence shown here is derived from an EMBL/GenBank/DDBJ whole genome shotgun (WGS) entry which is preliminary data.</text>
</comment>
<dbReference type="eggNOG" id="ENOG503239S">
    <property type="taxonomic scope" value="Bacteria"/>
</dbReference>